<sequence length="76" mass="8170">MLGAVGAVGMASPLIWVVALALLWLFARDALTGGLVFYVFGSTLLAMVVGVLLFAWADRLDQRHRRPDRDVGTGPT</sequence>
<gene>
    <name evidence="2" type="ORF">SAMN03159343_3409</name>
</gene>
<keyword evidence="1" id="KW-0812">Transmembrane</keyword>
<accession>A0A1G4YSL6</accession>
<evidence type="ECO:0000256" key="1">
    <source>
        <dbReference type="SAM" id="Phobius"/>
    </source>
</evidence>
<feature type="transmembrane region" description="Helical" evidence="1">
    <location>
        <begin position="7"/>
        <end position="27"/>
    </location>
</feature>
<feature type="transmembrane region" description="Helical" evidence="1">
    <location>
        <begin position="33"/>
        <end position="56"/>
    </location>
</feature>
<protein>
    <submittedName>
        <fullName evidence="2">Uncharacterized protein</fullName>
    </submittedName>
</protein>
<evidence type="ECO:0000313" key="3">
    <source>
        <dbReference type="Proteomes" id="UP000198981"/>
    </source>
</evidence>
<organism evidence="2 3">
    <name type="scientific">Klenkia marina</name>
    <dbReference type="NCBI Taxonomy" id="1960309"/>
    <lineage>
        <taxon>Bacteria</taxon>
        <taxon>Bacillati</taxon>
        <taxon>Actinomycetota</taxon>
        <taxon>Actinomycetes</taxon>
        <taxon>Geodermatophilales</taxon>
        <taxon>Geodermatophilaceae</taxon>
        <taxon>Klenkia</taxon>
    </lineage>
</organism>
<dbReference type="AlphaFoldDB" id="A0A1G4YSL6"/>
<keyword evidence="3" id="KW-1185">Reference proteome</keyword>
<proteinExistence type="predicted"/>
<reference evidence="3" key="1">
    <citation type="submission" date="2016-10" db="EMBL/GenBank/DDBJ databases">
        <authorList>
            <person name="Varghese N."/>
            <person name="Submissions S."/>
        </authorList>
    </citation>
    <scope>NUCLEOTIDE SEQUENCE [LARGE SCALE GENOMIC DNA]</scope>
    <source>
        <strain evidence="3">DSM 45722</strain>
    </source>
</reference>
<keyword evidence="1" id="KW-1133">Transmembrane helix</keyword>
<dbReference type="EMBL" id="FMUH01000006">
    <property type="protein sequence ID" value="SCX56414.1"/>
    <property type="molecule type" value="Genomic_DNA"/>
</dbReference>
<dbReference type="Proteomes" id="UP000198981">
    <property type="component" value="Unassembled WGS sequence"/>
</dbReference>
<evidence type="ECO:0000313" key="2">
    <source>
        <dbReference type="EMBL" id="SCX56414.1"/>
    </source>
</evidence>
<keyword evidence="1" id="KW-0472">Membrane</keyword>
<name>A0A1G4YSL6_9ACTN</name>